<feature type="region of interest" description="Disordered" evidence="1">
    <location>
        <begin position="40"/>
        <end position="90"/>
    </location>
</feature>
<protein>
    <submittedName>
        <fullName evidence="2">Uncharacterized protein</fullName>
    </submittedName>
</protein>
<organism evidence="2 3">
    <name type="scientific">Durusdinium trenchii</name>
    <dbReference type="NCBI Taxonomy" id="1381693"/>
    <lineage>
        <taxon>Eukaryota</taxon>
        <taxon>Sar</taxon>
        <taxon>Alveolata</taxon>
        <taxon>Dinophyceae</taxon>
        <taxon>Suessiales</taxon>
        <taxon>Symbiodiniaceae</taxon>
        <taxon>Durusdinium</taxon>
    </lineage>
</organism>
<evidence type="ECO:0000256" key="1">
    <source>
        <dbReference type="SAM" id="MobiDB-lite"/>
    </source>
</evidence>
<accession>A0ABP0KPW2</accession>
<feature type="compositionally biased region" description="Low complexity" evidence="1">
    <location>
        <begin position="53"/>
        <end position="64"/>
    </location>
</feature>
<sequence length="437" mass="49498">MLGRCNSEPVLRKKLARDPAETRFLSFLNRYSQKHRCVSRAQTQPNLEKQICRSPASLPSSAARQRPKSGPVPATPVFRRPSSAISRTDSPKVAAIRERVLSRIATGLHVALLGAKVSQKPGETKLEQPIGRASVQQVQRIYRHFLRLKAIEADRAAEVRYWRHVKLVQEAWSEQPKESEPNKHGYHEDGCVPATKCERPSHIPRLQWATFFHWLEQEASCGIQQTYRRTLAALLRGVKLWKELCASAQQSLEGISLGLLLSWVYPASSNIEISQMLSWLGGHQLDCIRWKSPRLIDDDERKQLERIFQNVYAKGRHAITPDDIAGGPFPDRQTRLLTLVDAWLALASIRKQLLLPQLLNGEALNLSYLSYATCSKDARLVTRVTTPEGIPLVRCQRDPLNFHGWLSETPPESEVESRKVIDAFEEEVIAWQSGTGY</sequence>
<evidence type="ECO:0000313" key="2">
    <source>
        <dbReference type="EMBL" id="CAK9028887.1"/>
    </source>
</evidence>
<keyword evidence="3" id="KW-1185">Reference proteome</keyword>
<comment type="caution">
    <text evidence="2">The sequence shown here is derived from an EMBL/GenBank/DDBJ whole genome shotgun (WGS) entry which is preliminary data.</text>
</comment>
<dbReference type="EMBL" id="CAXAMM010012447">
    <property type="protein sequence ID" value="CAK9028887.1"/>
    <property type="molecule type" value="Genomic_DNA"/>
</dbReference>
<gene>
    <name evidence="2" type="ORF">SCF082_LOCUS18550</name>
</gene>
<proteinExistence type="predicted"/>
<reference evidence="2 3" key="1">
    <citation type="submission" date="2024-02" db="EMBL/GenBank/DDBJ databases">
        <authorList>
            <person name="Chen Y."/>
            <person name="Shah S."/>
            <person name="Dougan E. K."/>
            <person name="Thang M."/>
            <person name="Chan C."/>
        </authorList>
    </citation>
    <scope>NUCLEOTIDE SEQUENCE [LARGE SCALE GENOMIC DNA]</scope>
</reference>
<name>A0ABP0KPW2_9DINO</name>
<evidence type="ECO:0000313" key="3">
    <source>
        <dbReference type="Proteomes" id="UP001642464"/>
    </source>
</evidence>
<dbReference type="Proteomes" id="UP001642464">
    <property type="component" value="Unassembled WGS sequence"/>
</dbReference>